<dbReference type="InterPro" id="IPR003374">
    <property type="entry name" value="ApbE-like_sf"/>
</dbReference>
<dbReference type="Proteomes" id="UP001166585">
    <property type="component" value="Unassembled WGS sequence"/>
</dbReference>
<protein>
    <recommendedName>
        <fullName evidence="3">FAD:protein FMN transferase</fullName>
    </recommendedName>
</protein>
<evidence type="ECO:0000313" key="1">
    <source>
        <dbReference type="EMBL" id="MBS9477562.1"/>
    </source>
</evidence>
<dbReference type="Gene3D" id="3.10.520.10">
    <property type="entry name" value="ApbE-like domains"/>
    <property type="match status" value="1"/>
</dbReference>
<gene>
    <name evidence="1" type="ORF">KIP89_10625</name>
</gene>
<comment type="caution">
    <text evidence="1">The sequence shown here is derived from an EMBL/GenBank/DDBJ whole genome shotgun (WGS) entry which is preliminary data.</text>
</comment>
<keyword evidence="2" id="KW-1185">Reference proteome</keyword>
<proteinExistence type="predicted"/>
<dbReference type="RefSeq" id="WP_213755316.1">
    <property type="nucleotide sequence ID" value="NZ_JAHCQH010000015.1"/>
</dbReference>
<evidence type="ECO:0008006" key="3">
    <source>
        <dbReference type="Google" id="ProtNLM"/>
    </source>
</evidence>
<organism evidence="1 2">
    <name type="scientific">Ancylobacter radicis</name>
    <dbReference type="NCBI Taxonomy" id="2836179"/>
    <lineage>
        <taxon>Bacteria</taxon>
        <taxon>Pseudomonadati</taxon>
        <taxon>Pseudomonadota</taxon>
        <taxon>Alphaproteobacteria</taxon>
        <taxon>Hyphomicrobiales</taxon>
        <taxon>Xanthobacteraceae</taxon>
        <taxon>Ancylobacter</taxon>
    </lineage>
</organism>
<dbReference type="SUPFAM" id="SSF143631">
    <property type="entry name" value="ApbE-like"/>
    <property type="match status" value="1"/>
</dbReference>
<sequence length="58" mass="6567">MMADAWATALMVRGSREGVDLVRRHNLDALFIDRDGDNLRETRVGRLFETRSAPEHAA</sequence>
<name>A0ABS5R7T6_9HYPH</name>
<reference evidence="1" key="1">
    <citation type="submission" date="2021-05" db="EMBL/GenBank/DDBJ databases">
        <authorList>
            <person name="Sun Q."/>
            <person name="Inoue M."/>
        </authorList>
    </citation>
    <scope>NUCLEOTIDE SEQUENCE</scope>
    <source>
        <strain evidence="1">VKM B-3255</strain>
    </source>
</reference>
<evidence type="ECO:0000313" key="2">
    <source>
        <dbReference type="Proteomes" id="UP001166585"/>
    </source>
</evidence>
<accession>A0ABS5R7T6</accession>
<dbReference type="EMBL" id="JAHCQH010000015">
    <property type="protein sequence ID" value="MBS9477562.1"/>
    <property type="molecule type" value="Genomic_DNA"/>
</dbReference>